<evidence type="ECO:0000256" key="2">
    <source>
        <dbReference type="SAM" id="MobiDB-lite"/>
    </source>
</evidence>
<proteinExistence type="inferred from homology"/>
<gene>
    <name evidence="3" type="ORF">BDN70DRAFT_930777</name>
</gene>
<dbReference type="AlphaFoldDB" id="A0A9P6D2L6"/>
<keyword evidence="4" id="KW-1185">Reference proteome</keyword>
<feature type="region of interest" description="Disordered" evidence="2">
    <location>
        <begin position="309"/>
        <end position="333"/>
    </location>
</feature>
<feature type="compositionally biased region" description="Acidic residues" evidence="2">
    <location>
        <begin position="247"/>
        <end position="258"/>
    </location>
</feature>
<dbReference type="Pfam" id="PF14976">
    <property type="entry name" value="YPEH2ZP"/>
    <property type="match status" value="1"/>
</dbReference>
<sequence length="333" mass="36624">MPVPDSYHLFHPNPYPPPPPPPALAHKVWILDCRSCGKFLTNRGMKAVLLLRPNVSLYSSDALPVNCSAYSPAPAAPLPASHKPPAAQRTCECLTQSLACHGCGNTIGYMIVYPCPRCTASISATNRATNGHRFVFHSNEVTGTERRYITDEPGVIPYDPPLYHDYPAPPFVSRHPRPASPVFRADYLPTPPLEFATPSFVAHSPRAPAYDSAPQYPNFRSRALPSRSPPPLPPLRYAHASPPANPDGDDDLDDEDDGYATPSGSPPPPAHFNSNAYLVDHKEPQYPVPSLKRGDVVFWHHLARTGEISSVAHDERARRPPTPPRSRPILFNR</sequence>
<dbReference type="Proteomes" id="UP000807469">
    <property type="component" value="Unassembled WGS sequence"/>
</dbReference>
<dbReference type="EMBL" id="MU155177">
    <property type="protein sequence ID" value="KAF9481539.1"/>
    <property type="molecule type" value="Genomic_DNA"/>
</dbReference>
<evidence type="ECO:0000313" key="4">
    <source>
        <dbReference type="Proteomes" id="UP000807469"/>
    </source>
</evidence>
<dbReference type="InterPro" id="IPR026768">
    <property type="entry name" value="YPEH2ZP"/>
</dbReference>
<dbReference type="OrthoDB" id="2526683at2759"/>
<evidence type="ECO:0000256" key="1">
    <source>
        <dbReference type="ARBA" id="ARBA00006888"/>
    </source>
</evidence>
<dbReference type="PANTHER" id="PTHR31841:SF1">
    <property type="entry name" value="PROTEIN FAM72A-RELATED"/>
    <property type="match status" value="1"/>
</dbReference>
<reference evidence="3" key="1">
    <citation type="submission" date="2020-11" db="EMBL/GenBank/DDBJ databases">
        <authorList>
            <consortium name="DOE Joint Genome Institute"/>
            <person name="Ahrendt S."/>
            <person name="Riley R."/>
            <person name="Andreopoulos W."/>
            <person name="Labutti K."/>
            <person name="Pangilinan J."/>
            <person name="Ruiz-Duenas F.J."/>
            <person name="Barrasa J.M."/>
            <person name="Sanchez-Garcia M."/>
            <person name="Camarero S."/>
            <person name="Miyauchi S."/>
            <person name="Serrano A."/>
            <person name="Linde D."/>
            <person name="Babiker R."/>
            <person name="Drula E."/>
            <person name="Ayuso-Fernandez I."/>
            <person name="Pacheco R."/>
            <person name="Padilla G."/>
            <person name="Ferreira P."/>
            <person name="Barriuso J."/>
            <person name="Kellner H."/>
            <person name="Castanera R."/>
            <person name="Alfaro M."/>
            <person name="Ramirez L."/>
            <person name="Pisabarro A.G."/>
            <person name="Kuo A."/>
            <person name="Tritt A."/>
            <person name="Lipzen A."/>
            <person name="He G."/>
            <person name="Yan M."/>
            <person name="Ng V."/>
            <person name="Cullen D."/>
            <person name="Martin F."/>
            <person name="Rosso M.-N."/>
            <person name="Henrissat B."/>
            <person name="Hibbett D."/>
            <person name="Martinez A.T."/>
            <person name="Grigoriev I.V."/>
        </authorList>
    </citation>
    <scope>NUCLEOTIDE SEQUENCE</scope>
    <source>
        <strain evidence="3">CIRM-BRFM 674</strain>
    </source>
</reference>
<comment type="caution">
    <text evidence="3">The sequence shown here is derived from an EMBL/GenBank/DDBJ whole genome shotgun (WGS) entry which is preliminary data.</text>
</comment>
<organism evidence="3 4">
    <name type="scientific">Pholiota conissans</name>
    <dbReference type="NCBI Taxonomy" id="109636"/>
    <lineage>
        <taxon>Eukaryota</taxon>
        <taxon>Fungi</taxon>
        <taxon>Dikarya</taxon>
        <taxon>Basidiomycota</taxon>
        <taxon>Agaricomycotina</taxon>
        <taxon>Agaricomycetes</taxon>
        <taxon>Agaricomycetidae</taxon>
        <taxon>Agaricales</taxon>
        <taxon>Agaricineae</taxon>
        <taxon>Strophariaceae</taxon>
        <taxon>Pholiota</taxon>
    </lineage>
</organism>
<protein>
    <submittedName>
        <fullName evidence="3">Uncharacterized protein</fullName>
    </submittedName>
</protein>
<accession>A0A9P6D2L6</accession>
<comment type="similarity">
    <text evidence="1">Belongs to the FAM72 family.</text>
</comment>
<dbReference type="PANTHER" id="PTHR31841">
    <property type="entry name" value="PROTEIN FAM72A-RELATED"/>
    <property type="match status" value="1"/>
</dbReference>
<feature type="region of interest" description="Disordered" evidence="2">
    <location>
        <begin position="211"/>
        <end position="275"/>
    </location>
</feature>
<dbReference type="GO" id="GO:0005829">
    <property type="term" value="C:cytosol"/>
    <property type="evidence" value="ECO:0007669"/>
    <property type="project" value="TreeGrafter"/>
</dbReference>
<name>A0A9P6D2L6_9AGAR</name>
<evidence type="ECO:0000313" key="3">
    <source>
        <dbReference type="EMBL" id="KAF9481539.1"/>
    </source>
</evidence>